<dbReference type="InterPro" id="IPR048862">
    <property type="entry name" value="SPOCS_spoVID_N"/>
</dbReference>
<dbReference type="EMBL" id="JFHU01000287">
    <property type="protein sequence ID" value="EXX84531.1"/>
    <property type="molecule type" value="Genomic_DNA"/>
</dbReference>
<proteinExistence type="predicted"/>
<comment type="caution">
    <text evidence="3">The sequence shown here is derived from an EMBL/GenBank/DDBJ whole genome shotgun (WGS) entry which is preliminary data.</text>
</comment>
<keyword evidence="4" id="KW-1185">Reference proteome</keyword>
<feature type="region of interest" description="Disordered" evidence="1">
    <location>
        <begin position="145"/>
        <end position="207"/>
    </location>
</feature>
<organism evidence="3 4">
    <name type="scientific">Paenibacillus darwinianus</name>
    <dbReference type="NCBI Taxonomy" id="1380763"/>
    <lineage>
        <taxon>Bacteria</taxon>
        <taxon>Bacillati</taxon>
        <taxon>Bacillota</taxon>
        <taxon>Bacilli</taxon>
        <taxon>Bacillales</taxon>
        <taxon>Paenibacillaceae</taxon>
        <taxon>Paenibacillus</taxon>
    </lineage>
</organism>
<feature type="non-terminal residue" evidence="3">
    <location>
        <position position="207"/>
    </location>
</feature>
<feature type="domain" description="Stage VI sporulation protein D N-terminal" evidence="2">
    <location>
        <begin position="8"/>
        <end position="119"/>
    </location>
</feature>
<accession>A0A9W5RZB2</accession>
<protein>
    <submittedName>
        <fullName evidence="3">Peptidoglycan-binding protein</fullName>
    </submittedName>
</protein>
<dbReference type="Pfam" id="PF20918">
    <property type="entry name" value="SPOCS_spoVID-N"/>
    <property type="match status" value="1"/>
</dbReference>
<dbReference type="AlphaFoldDB" id="A0A9W5RZB2"/>
<evidence type="ECO:0000313" key="4">
    <source>
        <dbReference type="Proteomes" id="UP000053750"/>
    </source>
</evidence>
<evidence type="ECO:0000259" key="2">
    <source>
        <dbReference type="Pfam" id="PF20918"/>
    </source>
</evidence>
<name>A0A9W5RZB2_9BACL</name>
<sequence length="207" mass="23083">MFQPSDGLRFDVYERVHLPQDVADIHELEEIELTPYIQVVRQDEQVLLKGHLLLSGVYSSQGDAVEARTLEHWIPVEITLPVNRVNRPEDITVDIENFDVDLLSARTLNITGVLSLKGIEARDNEPSAAYAWGDEPFTVVHRRDPASEGSQRFESSEDREIPGNPVDPQSSISSERFADSASPEGPESPESLEVAEAERTADYASQD</sequence>
<reference evidence="3 4" key="1">
    <citation type="submission" date="2014-02" db="EMBL/GenBank/DDBJ databases">
        <title>Genome sequence of Paenibacillus darwinianus reveals adaptive mechanisms for survival in Antarctic soils.</title>
        <authorList>
            <person name="Dsouza M."/>
            <person name="Taylor M.W."/>
            <person name="Turner S.J."/>
            <person name="Aislabie J."/>
        </authorList>
    </citation>
    <scope>NUCLEOTIDE SEQUENCE [LARGE SCALE GENOMIC DNA]</scope>
    <source>
        <strain evidence="3 4">CE1</strain>
    </source>
</reference>
<evidence type="ECO:0000313" key="3">
    <source>
        <dbReference type="EMBL" id="EXX84531.1"/>
    </source>
</evidence>
<feature type="compositionally biased region" description="Low complexity" evidence="1">
    <location>
        <begin position="182"/>
        <end position="191"/>
    </location>
</feature>
<evidence type="ECO:0000256" key="1">
    <source>
        <dbReference type="SAM" id="MobiDB-lite"/>
    </source>
</evidence>
<dbReference type="Proteomes" id="UP000053750">
    <property type="component" value="Unassembled WGS sequence"/>
</dbReference>
<gene>
    <name evidence="3" type="ORF">BG53_11140</name>
</gene>